<name>A0A2R6W994_MARPO</name>
<dbReference type="Proteomes" id="UP000244005">
    <property type="component" value="Unassembled WGS sequence"/>
</dbReference>
<sequence>MVRPGALGCLRSTTGSSYPLSTMGPPGSQMLTSHAVVGTTESGLLGCRKTHMKERKCSLVHVHLGRVIRSPFRFALCELYDILSGVHFAIFHEQPLPRQWHIVRWEATTATAEKYGIKESKGRSIS</sequence>
<keyword evidence="2" id="KW-1185">Reference proteome</keyword>
<dbReference type="AlphaFoldDB" id="A0A2R6W994"/>
<gene>
    <name evidence="1" type="ORF">MARPO_0124s0010</name>
</gene>
<accession>A0A2R6W994</accession>
<protein>
    <submittedName>
        <fullName evidence="1">Uncharacterized protein</fullName>
    </submittedName>
</protein>
<proteinExistence type="predicted"/>
<evidence type="ECO:0000313" key="1">
    <source>
        <dbReference type="EMBL" id="PTQ30433.1"/>
    </source>
</evidence>
<evidence type="ECO:0000313" key="2">
    <source>
        <dbReference type="Proteomes" id="UP000244005"/>
    </source>
</evidence>
<dbReference type="EMBL" id="KZ772796">
    <property type="protein sequence ID" value="PTQ30433.1"/>
    <property type="molecule type" value="Genomic_DNA"/>
</dbReference>
<dbReference type="Gramene" id="Mp5g03130.1">
    <property type="protein sequence ID" value="Mp5g03130.1.cds1"/>
    <property type="gene ID" value="Mp5g03130"/>
</dbReference>
<organism evidence="1 2">
    <name type="scientific">Marchantia polymorpha</name>
    <name type="common">Common liverwort</name>
    <name type="synonym">Marchantia aquatica</name>
    <dbReference type="NCBI Taxonomy" id="3197"/>
    <lineage>
        <taxon>Eukaryota</taxon>
        <taxon>Viridiplantae</taxon>
        <taxon>Streptophyta</taxon>
        <taxon>Embryophyta</taxon>
        <taxon>Marchantiophyta</taxon>
        <taxon>Marchantiopsida</taxon>
        <taxon>Marchantiidae</taxon>
        <taxon>Marchantiales</taxon>
        <taxon>Marchantiaceae</taxon>
        <taxon>Marchantia</taxon>
    </lineage>
</organism>
<reference evidence="2" key="1">
    <citation type="journal article" date="2017" name="Cell">
        <title>Insights into land plant evolution garnered from the Marchantia polymorpha genome.</title>
        <authorList>
            <person name="Bowman J.L."/>
            <person name="Kohchi T."/>
            <person name="Yamato K.T."/>
            <person name="Jenkins J."/>
            <person name="Shu S."/>
            <person name="Ishizaki K."/>
            <person name="Yamaoka S."/>
            <person name="Nishihama R."/>
            <person name="Nakamura Y."/>
            <person name="Berger F."/>
            <person name="Adam C."/>
            <person name="Aki S.S."/>
            <person name="Althoff F."/>
            <person name="Araki T."/>
            <person name="Arteaga-Vazquez M.A."/>
            <person name="Balasubrmanian S."/>
            <person name="Barry K."/>
            <person name="Bauer D."/>
            <person name="Boehm C.R."/>
            <person name="Briginshaw L."/>
            <person name="Caballero-Perez J."/>
            <person name="Catarino B."/>
            <person name="Chen F."/>
            <person name="Chiyoda S."/>
            <person name="Chovatia M."/>
            <person name="Davies K.M."/>
            <person name="Delmans M."/>
            <person name="Demura T."/>
            <person name="Dierschke T."/>
            <person name="Dolan L."/>
            <person name="Dorantes-Acosta A.E."/>
            <person name="Eklund D.M."/>
            <person name="Florent S.N."/>
            <person name="Flores-Sandoval E."/>
            <person name="Fujiyama A."/>
            <person name="Fukuzawa H."/>
            <person name="Galik B."/>
            <person name="Grimanelli D."/>
            <person name="Grimwood J."/>
            <person name="Grossniklaus U."/>
            <person name="Hamada T."/>
            <person name="Haseloff J."/>
            <person name="Hetherington A.J."/>
            <person name="Higo A."/>
            <person name="Hirakawa Y."/>
            <person name="Hundley H.N."/>
            <person name="Ikeda Y."/>
            <person name="Inoue K."/>
            <person name="Inoue S.I."/>
            <person name="Ishida S."/>
            <person name="Jia Q."/>
            <person name="Kakita M."/>
            <person name="Kanazawa T."/>
            <person name="Kawai Y."/>
            <person name="Kawashima T."/>
            <person name="Kennedy M."/>
            <person name="Kinose K."/>
            <person name="Kinoshita T."/>
            <person name="Kohara Y."/>
            <person name="Koide E."/>
            <person name="Komatsu K."/>
            <person name="Kopischke S."/>
            <person name="Kubo M."/>
            <person name="Kyozuka J."/>
            <person name="Lagercrantz U."/>
            <person name="Lin S.S."/>
            <person name="Lindquist E."/>
            <person name="Lipzen A.M."/>
            <person name="Lu C.W."/>
            <person name="De Luna E."/>
            <person name="Martienssen R.A."/>
            <person name="Minamino N."/>
            <person name="Mizutani M."/>
            <person name="Mizutani M."/>
            <person name="Mochizuki N."/>
            <person name="Monte I."/>
            <person name="Mosher R."/>
            <person name="Nagasaki H."/>
            <person name="Nakagami H."/>
            <person name="Naramoto S."/>
            <person name="Nishitani K."/>
            <person name="Ohtani M."/>
            <person name="Okamoto T."/>
            <person name="Okumura M."/>
            <person name="Phillips J."/>
            <person name="Pollak B."/>
            <person name="Reinders A."/>
            <person name="Rovekamp M."/>
            <person name="Sano R."/>
            <person name="Sawa S."/>
            <person name="Schmid M.W."/>
            <person name="Shirakawa M."/>
            <person name="Solano R."/>
            <person name="Spunde A."/>
            <person name="Suetsugu N."/>
            <person name="Sugano S."/>
            <person name="Sugiyama A."/>
            <person name="Sun R."/>
            <person name="Suzuki Y."/>
            <person name="Takenaka M."/>
            <person name="Takezawa D."/>
            <person name="Tomogane H."/>
            <person name="Tsuzuki M."/>
            <person name="Ueda T."/>
            <person name="Umeda M."/>
            <person name="Ward J.M."/>
            <person name="Watanabe Y."/>
            <person name="Yazaki K."/>
            <person name="Yokoyama R."/>
            <person name="Yoshitake Y."/>
            <person name="Yotsui I."/>
            <person name="Zachgo S."/>
            <person name="Schmutz J."/>
        </authorList>
    </citation>
    <scope>NUCLEOTIDE SEQUENCE [LARGE SCALE GENOMIC DNA]</scope>
    <source>
        <strain evidence="2">Tak-1</strain>
    </source>
</reference>